<dbReference type="Pfam" id="PF14214">
    <property type="entry name" value="Helitron_like_N"/>
    <property type="match status" value="1"/>
</dbReference>
<evidence type="ECO:0000256" key="1">
    <source>
        <dbReference type="SAM" id="MobiDB-lite"/>
    </source>
</evidence>
<dbReference type="PANTHER" id="PTHR45786:SF75">
    <property type="entry name" value="ATP-DEPENDENT DNA HELICASE"/>
    <property type="match status" value="1"/>
</dbReference>
<keyword evidence="4" id="KW-1185">Reference proteome</keyword>
<protein>
    <recommendedName>
        <fullName evidence="2">Helitron helicase-like domain-containing protein</fullName>
    </recommendedName>
</protein>
<dbReference type="Proteomes" id="UP001172457">
    <property type="component" value="Chromosome 4"/>
</dbReference>
<evidence type="ECO:0000313" key="4">
    <source>
        <dbReference type="Proteomes" id="UP001172457"/>
    </source>
</evidence>
<feature type="compositionally biased region" description="Low complexity" evidence="1">
    <location>
        <begin position="224"/>
        <end position="236"/>
    </location>
</feature>
<dbReference type="AlphaFoldDB" id="A0AA38TLP4"/>
<reference evidence="3" key="1">
    <citation type="submission" date="2023-03" db="EMBL/GenBank/DDBJ databases">
        <title>Chromosome-scale reference genome and RAD-based genetic map of yellow starthistle (Centaurea solstitialis) reveal putative structural variation and QTLs associated with invader traits.</title>
        <authorList>
            <person name="Reatini B."/>
            <person name="Cang F.A."/>
            <person name="Jiang Q."/>
            <person name="Mckibben M.T.W."/>
            <person name="Barker M.S."/>
            <person name="Rieseberg L.H."/>
            <person name="Dlugosch K.M."/>
        </authorList>
    </citation>
    <scope>NUCLEOTIDE SEQUENCE</scope>
    <source>
        <strain evidence="3">CAN-66</strain>
        <tissue evidence="3">Leaf</tissue>
    </source>
</reference>
<comment type="caution">
    <text evidence="3">The sequence shown here is derived from an EMBL/GenBank/DDBJ whole genome shotgun (WGS) entry which is preliminary data.</text>
</comment>
<organism evidence="3 4">
    <name type="scientific">Centaurea solstitialis</name>
    <name type="common">yellow star-thistle</name>
    <dbReference type="NCBI Taxonomy" id="347529"/>
    <lineage>
        <taxon>Eukaryota</taxon>
        <taxon>Viridiplantae</taxon>
        <taxon>Streptophyta</taxon>
        <taxon>Embryophyta</taxon>
        <taxon>Tracheophyta</taxon>
        <taxon>Spermatophyta</taxon>
        <taxon>Magnoliopsida</taxon>
        <taxon>eudicotyledons</taxon>
        <taxon>Gunneridae</taxon>
        <taxon>Pentapetalae</taxon>
        <taxon>asterids</taxon>
        <taxon>campanulids</taxon>
        <taxon>Asterales</taxon>
        <taxon>Asteraceae</taxon>
        <taxon>Carduoideae</taxon>
        <taxon>Cardueae</taxon>
        <taxon>Centaureinae</taxon>
        <taxon>Centaurea</taxon>
    </lineage>
</organism>
<accession>A0AA38TLP4</accession>
<feature type="domain" description="Helitron helicase-like" evidence="2">
    <location>
        <begin position="551"/>
        <end position="673"/>
    </location>
</feature>
<proteinExistence type="predicted"/>
<evidence type="ECO:0000259" key="2">
    <source>
        <dbReference type="Pfam" id="PF14214"/>
    </source>
</evidence>
<evidence type="ECO:0000313" key="3">
    <source>
        <dbReference type="EMBL" id="KAJ9552743.1"/>
    </source>
</evidence>
<sequence length="674" mass="78012">MKFRAAKLAFALSRRFQNLPKIEGVGFLSVSHRERLLGERETASGPSFKYCSQPSVPYAFLDRKIQLIHSKEYMIIQSEYVTWHDPNDPHAHALEGRVSTHALARLEAFDFKPDCVGCWSFEVEETTFNLLLPIVPFFLSSLKIHKGIDRLVKDLWYNPSLLVWFLFSDRHRCGDKKYKAITMLNSGEQLEKNDSVSLDKKQYRKEAIMRWKKKKNKYREAPTSRGSMASSSSGDGKTMQKYLSSNYMRRPVSNRRGKHLLQQIPFAADILPNVRHCRYCDVVKFHSETENFCCLNGRIVLSTNELPALMRDLLTSTSKEAESFRTFIKTYNNHFAFTSLGVKADTNLNKRNKGIYTFRVQGQIYHFINNLSRQGNDAKNLQLYFHDTDNEVENRFLDSPRLSRNLIAKCVGYLQENPYSHYSGQDQRVFNTPEVSQVAAIWVEGEENGEHGWRNIEIKLQSDCSRSVEYYYGCYDPLQYPLMFPFGELGWHQKIPKKKEAERGNGRNVVCTAEKLISPATATSVEHLLDMEENVLGRNFESAKYVSVREYYAYKLQMRRHDKSHLLHFGRLLQQYIVDNYVKLETQRLAFIRTQQGGIRQEFLQGIVDVMASGESEASAIARRVVLRANFTGGSRNMRRKFIDAMALVQKFGKPDLFLTLTCNPNWPEIKKNT</sequence>
<feature type="region of interest" description="Disordered" evidence="1">
    <location>
        <begin position="217"/>
        <end position="237"/>
    </location>
</feature>
<name>A0AA38TLP4_9ASTR</name>
<dbReference type="EMBL" id="JARYMX010000004">
    <property type="protein sequence ID" value="KAJ9552743.1"/>
    <property type="molecule type" value="Genomic_DNA"/>
</dbReference>
<dbReference type="InterPro" id="IPR025476">
    <property type="entry name" value="Helitron_helicase-like"/>
</dbReference>
<dbReference type="PANTHER" id="PTHR45786">
    <property type="entry name" value="DNA BINDING PROTEIN-LIKE"/>
    <property type="match status" value="1"/>
</dbReference>
<gene>
    <name evidence="3" type="ORF">OSB04_016788</name>
</gene>